<evidence type="ECO:0000256" key="1">
    <source>
        <dbReference type="SAM" id="MobiDB-lite"/>
    </source>
</evidence>
<accession>A0AAD5DSL5</accession>
<protein>
    <submittedName>
        <fullName evidence="2">Uncharacterized protein</fullName>
    </submittedName>
</protein>
<comment type="caution">
    <text evidence="2">The sequence shown here is derived from an EMBL/GenBank/DDBJ whole genome shotgun (WGS) entry which is preliminary data.</text>
</comment>
<evidence type="ECO:0000313" key="2">
    <source>
        <dbReference type="EMBL" id="KAI7841733.1"/>
    </source>
</evidence>
<dbReference type="AlphaFoldDB" id="A0AAD5DSL5"/>
<evidence type="ECO:0000313" key="3">
    <source>
        <dbReference type="Proteomes" id="UP001205105"/>
    </source>
</evidence>
<organism evidence="2 3">
    <name type="scientific">Chlorella ohadii</name>
    <dbReference type="NCBI Taxonomy" id="2649997"/>
    <lineage>
        <taxon>Eukaryota</taxon>
        <taxon>Viridiplantae</taxon>
        <taxon>Chlorophyta</taxon>
        <taxon>core chlorophytes</taxon>
        <taxon>Trebouxiophyceae</taxon>
        <taxon>Chlorellales</taxon>
        <taxon>Chlorellaceae</taxon>
        <taxon>Chlorella clade</taxon>
        <taxon>Chlorella</taxon>
    </lineage>
</organism>
<reference evidence="2" key="1">
    <citation type="submission" date="2020-11" db="EMBL/GenBank/DDBJ databases">
        <title>Chlorella ohadii genome sequencing and assembly.</title>
        <authorList>
            <person name="Murik O."/>
            <person name="Treves H."/>
            <person name="Kedem I."/>
            <person name="Shotland Y."/>
            <person name="Kaplan A."/>
        </authorList>
    </citation>
    <scope>NUCLEOTIDE SEQUENCE</scope>
    <source>
        <strain evidence="2">1</strain>
    </source>
</reference>
<dbReference type="InterPro" id="IPR009030">
    <property type="entry name" value="Growth_fac_rcpt_cys_sf"/>
</dbReference>
<name>A0AAD5DSL5_9CHLO</name>
<proteinExistence type="predicted"/>
<keyword evidence="3" id="KW-1185">Reference proteome</keyword>
<gene>
    <name evidence="2" type="ORF">COHA_004599</name>
</gene>
<sequence length="518" mass="56445">MATCDVLALPDPKQPASSSTDTAKSVFGILRGVFEVMKAFPTTKEIGAIGTGLIMGIEGECNGSRRQRQQAGPGAPRLATLRDIKQSTDYLACKMDAMVKDLNIAANQRMSDADLDNFNSGLQAVIDSYAEHCGAMNCLSVAKLPPSERSKYRLDCAVDMGPSPACPKSATFDPSKTCTFNLGAQTLQGLCDPNGHCYDVYKYTQAVSDMRAVVKMFARYGRGALLKLLMQQQLIMLDGASGDNGALVQFADQMANKLQARYDYMVNKERLIPVVNTLSRPSMAHDNYNQDVVEWPFKRPPRPHTPGKVCSFYMTGTSFRMFDSYAIKINAQIRKSCQAPAKVVDSKCPVRKYMETCGLYSDGCFGDCTGAWDRCVNDVNQPDWSDFVGPWADLHKGRARLNQERCPDVVTGVKAAISEGATSLAADIAVELKDVKGIIDTLRAIARNGGMPRESFGILRKEYPRYAGACSANIPRAAASGSQPSVCTSNCESCQPSWRCLKCKPGYRLTEGGAMCIK</sequence>
<feature type="region of interest" description="Disordered" evidence="1">
    <location>
        <begin position="1"/>
        <end position="21"/>
    </location>
</feature>
<dbReference type="SUPFAM" id="SSF57184">
    <property type="entry name" value="Growth factor receptor domain"/>
    <property type="match status" value="1"/>
</dbReference>
<dbReference type="EMBL" id="JADXDR010000060">
    <property type="protein sequence ID" value="KAI7841733.1"/>
    <property type="molecule type" value="Genomic_DNA"/>
</dbReference>
<dbReference type="Proteomes" id="UP001205105">
    <property type="component" value="Unassembled WGS sequence"/>
</dbReference>